<dbReference type="GO" id="GO:0044550">
    <property type="term" value="P:secondary metabolite biosynthetic process"/>
    <property type="evidence" value="ECO:0007669"/>
    <property type="project" value="UniProtKB-ARBA"/>
</dbReference>
<dbReference type="GO" id="GO:0020037">
    <property type="term" value="F:heme binding"/>
    <property type="evidence" value="ECO:0007669"/>
    <property type="project" value="InterPro"/>
</dbReference>
<dbReference type="InterPro" id="IPR001128">
    <property type="entry name" value="Cyt_P450"/>
</dbReference>
<keyword evidence="8" id="KW-1185">Reference proteome</keyword>
<keyword evidence="2" id="KW-0812">Transmembrane</keyword>
<comment type="subcellular location">
    <subcellularLocation>
        <location evidence="1">Membrane</location>
        <topology evidence="1">Single-pass membrane protein</topology>
    </subcellularLocation>
</comment>
<reference evidence="7 8" key="1">
    <citation type="submission" date="2020-06" db="EMBL/GenBank/DDBJ databases">
        <title>Transcriptomic and genomic resources for Thalictrum thalictroides and T. hernandezii: Facilitating candidate gene discovery in an emerging model plant lineage.</title>
        <authorList>
            <person name="Arias T."/>
            <person name="Riano-Pachon D.M."/>
            <person name="Di Stilio V.S."/>
        </authorList>
    </citation>
    <scope>NUCLEOTIDE SEQUENCE [LARGE SCALE GENOMIC DNA]</scope>
    <source>
        <strain evidence="8">cv. WT478/WT964</strain>
        <tissue evidence="7">Leaves</tissue>
    </source>
</reference>
<comment type="cofactor">
    <cofactor evidence="6">
        <name>heme</name>
        <dbReference type="ChEBI" id="CHEBI:30413"/>
    </cofactor>
</comment>
<dbReference type="EMBL" id="JABWDY010032887">
    <property type="protein sequence ID" value="KAF5183848.1"/>
    <property type="molecule type" value="Genomic_DNA"/>
</dbReference>
<keyword evidence="3 6" id="KW-0479">Metal-binding</keyword>
<dbReference type="PANTHER" id="PTHR24298">
    <property type="entry name" value="FLAVONOID 3'-MONOOXYGENASE-RELATED"/>
    <property type="match status" value="1"/>
</dbReference>
<sequence length="85" mass="9808">MFHAAQYMLLANMWAIQNDPNLWDEPTKFKPERFKGLERTRDGFKFTPFGSGRRGCPCEGLAISVVPLALIQCFDWKRVGDELED</sequence>
<comment type="caution">
    <text evidence="7">The sequence shown here is derived from an EMBL/GenBank/DDBJ whole genome shotgun (WGS) entry which is preliminary data.</text>
</comment>
<dbReference type="InterPro" id="IPR051103">
    <property type="entry name" value="Plant_metabolite_P450s"/>
</dbReference>
<evidence type="ECO:0000256" key="3">
    <source>
        <dbReference type="ARBA" id="ARBA00022723"/>
    </source>
</evidence>
<keyword evidence="6" id="KW-0408">Iron</keyword>
<evidence type="ECO:0000256" key="2">
    <source>
        <dbReference type="ARBA" id="ARBA00022692"/>
    </source>
</evidence>
<dbReference type="GO" id="GO:0016709">
    <property type="term" value="F:oxidoreductase activity, acting on paired donors, with incorporation or reduction of molecular oxygen, NAD(P)H as one donor, and incorporation of one atom of oxygen"/>
    <property type="evidence" value="ECO:0007669"/>
    <property type="project" value="TreeGrafter"/>
</dbReference>
<dbReference type="InterPro" id="IPR036396">
    <property type="entry name" value="Cyt_P450_sf"/>
</dbReference>
<dbReference type="SUPFAM" id="SSF48264">
    <property type="entry name" value="Cytochrome P450"/>
    <property type="match status" value="1"/>
</dbReference>
<dbReference type="OrthoDB" id="2789670at2759"/>
<evidence type="ECO:0000256" key="4">
    <source>
        <dbReference type="ARBA" id="ARBA00022989"/>
    </source>
</evidence>
<protein>
    <submittedName>
        <fullName evidence="7">Cytochrome p450</fullName>
    </submittedName>
</protein>
<keyword evidence="5" id="KW-0472">Membrane</keyword>
<evidence type="ECO:0000256" key="6">
    <source>
        <dbReference type="PIRSR" id="PIRSR602401-1"/>
    </source>
</evidence>
<dbReference type="GO" id="GO:0005506">
    <property type="term" value="F:iron ion binding"/>
    <property type="evidence" value="ECO:0007669"/>
    <property type="project" value="InterPro"/>
</dbReference>
<dbReference type="Gene3D" id="1.10.630.10">
    <property type="entry name" value="Cytochrome P450"/>
    <property type="match status" value="1"/>
</dbReference>
<dbReference type="Pfam" id="PF00067">
    <property type="entry name" value="p450"/>
    <property type="match status" value="1"/>
</dbReference>
<dbReference type="PRINTS" id="PR00463">
    <property type="entry name" value="EP450I"/>
</dbReference>
<keyword evidence="6" id="KW-0349">Heme</keyword>
<evidence type="ECO:0000313" key="8">
    <source>
        <dbReference type="Proteomes" id="UP000554482"/>
    </source>
</evidence>
<accession>A0A7J6VGV7</accession>
<dbReference type="Proteomes" id="UP000554482">
    <property type="component" value="Unassembled WGS sequence"/>
</dbReference>
<keyword evidence="4" id="KW-1133">Transmembrane helix</keyword>
<evidence type="ECO:0000256" key="1">
    <source>
        <dbReference type="ARBA" id="ARBA00004167"/>
    </source>
</evidence>
<dbReference type="PANTHER" id="PTHR24298:SF901">
    <property type="entry name" value="CYTOCHROME P450, FAMILY 81, SUBFAMILY D, POLYPEPTIDE 8"/>
    <property type="match status" value="1"/>
</dbReference>
<organism evidence="7 8">
    <name type="scientific">Thalictrum thalictroides</name>
    <name type="common">Rue-anemone</name>
    <name type="synonym">Anemone thalictroides</name>
    <dbReference type="NCBI Taxonomy" id="46969"/>
    <lineage>
        <taxon>Eukaryota</taxon>
        <taxon>Viridiplantae</taxon>
        <taxon>Streptophyta</taxon>
        <taxon>Embryophyta</taxon>
        <taxon>Tracheophyta</taxon>
        <taxon>Spermatophyta</taxon>
        <taxon>Magnoliopsida</taxon>
        <taxon>Ranunculales</taxon>
        <taxon>Ranunculaceae</taxon>
        <taxon>Thalictroideae</taxon>
        <taxon>Thalictrum</taxon>
    </lineage>
</organism>
<dbReference type="GO" id="GO:0016020">
    <property type="term" value="C:membrane"/>
    <property type="evidence" value="ECO:0007669"/>
    <property type="project" value="UniProtKB-SubCell"/>
</dbReference>
<evidence type="ECO:0000256" key="5">
    <source>
        <dbReference type="ARBA" id="ARBA00023136"/>
    </source>
</evidence>
<dbReference type="InterPro" id="IPR002401">
    <property type="entry name" value="Cyt_P450_E_grp-I"/>
</dbReference>
<evidence type="ECO:0000313" key="7">
    <source>
        <dbReference type="EMBL" id="KAF5183848.1"/>
    </source>
</evidence>
<dbReference type="AlphaFoldDB" id="A0A7J6VGV7"/>
<name>A0A7J6VGV7_THATH</name>
<feature type="binding site" description="axial binding residue" evidence="6">
    <location>
        <position position="56"/>
    </location>
    <ligand>
        <name>heme</name>
        <dbReference type="ChEBI" id="CHEBI:30413"/>
    </ligand>
    <ligandPart>
        <name>Fe</name>
        <dbReference type="ChEBI" id="CHEBI:18248"/>
    </ligandPart>
</feature>
<gene>
    <name evidence="7" type="ORF">FRX31_026565</name>
</gene>
<proteinExistence type="predicted"/>